<accession>A0ABT7AVZ5</accession>
<dbReference type="Gene3D" id="2.60.40.1120">
    <property type="entry name" value="Carboxypeptidase-like, regulatory domain"/>
    <property type="match status" value="1"/>
</dbReference>
<dbReference type="Pfam" id="PF13620">
    <property type="entry name" value="CarboxypepD_reg"/>
    <property type="match status" value="1"/>
</dbReference>
<evidence type="ECO:0000313" key="3">
    <source>
        <dbReference type="Proteomes" id="UP001235303"/>
    </source>
</evidence>
<protein>
    <submittedName>
        <fullName evidence="2">Carboxypeptidase regulatory-like domain-containing protein</fullName>
    </submittedName>
</protein>
<comment type="caution">
    <text evidence="2">The sequence shown here is derived from an EMBL/GenBank/DDBJ whole genome shotgun (WGS) entry which is preliminary data.</text>
</comment>
<reference evidence="2 3" key="1">
    <citation type="submission" date="2023-01" db="EMBL/GenBank/DDBJ databases">
        <title>Novel diversity within Roseofilum (Cyanobacteria; Desertifilaceae) from marine benthic mats with descriptions of four novel species.</title>
        <authorList>
            <person name="Wang Y."/>
            <person name="Berthold D.E."/>
            <person name="Hu J."/>
            <person name="Lefler F.W."/>
            <person name="Laughinghouse H.D. IV."/>
        </authorList>
    </citation>
    <scope>NUCLEOTIDE SEQUENCE [LARGE SCALE GENOMIC DNA]</scope>
    <source>
        <strain evidence="2 3">BLCC-M154</strain>
    </source>
</reference>
<dbReference type="EMBL" id="JAQOSP010000105">
    <property type="protein sequence ID" value="MDJ1171089.1"/>
    <property type="molecule type" value="Genomic_DNA"/>
</dbReference>
<dbReference type="InterPro" id="IPR013784">
    <property type="entry name" value="Carb-bd-like_fold"/>
</dbReference>
<feature type="signal peptide" evidence="1">
    <location>
        <begin position="1"/>
        <end position="31"/>
    </location>
</feature>
<keyword evidence="3" id="KW-1185">Reference proteome</keyword>
<keyword evidence="1" id="KW-0732">Signal</keyword>
<sequence>MKKSIKLFGLISCLQLILLSESIGLPQATLAATMPTTALTESTPNSQPTLFIVGLTVGRRTVNAGVLVRGEVDDTEAINFEDWLVPYNAILEALNFTSEVVEEDTVELRSPFKVVQLNLNDLQTDPELGLVLSVGQMRELFDIPIEFDWREYAIVFQVPEVRNPRRTRRQDRQIVIEGLPEISAPNFNVSGIQQEVNSTGIGENPINNRGQFSAVGTLFDSSWFLRLNQRDFSQSETWQLSELQFLRQRDSADYYLGSQPTFWRSQSGGEFWGFTTIQRRGYNPFPTLRNNGGANPEQRLQPESVTATITGQAKPGTVVQLVNNLQTGELLAEQVVDDSGVYRFNAVRVGRNFDTQYYVLLYPNGSLAEEPIIEEARFSVLLEQLPAGTSAWVVSAGWKRQLNVDEFWGDFTDFNAGVTSRWGLSEDLTVGLGAFYDLGMNGLAEIFYQPKGTPFIASISGILGEETDIDINLVWDGYPNFLASLSSDLEDTRYSLDWKFLPQLRLIANGTFGDFGNFGLQYFSGGLNSSTLARLNVDTEGELSWNLNQQLGRLYLFHQGNKSSSLSDLSYQFTPSHHGVLNYRTLHGSRNDYLVSAFWRYRSPDRTYFGETLWQSELGYQVGSQGGGFYVNASTAILPGIALEVRYEGISITSDRSQFRLQLVSSLGLQQGIRPGDRQLERLRTAGGLSIQPFYDRNNNGKRDRNEEIYTDSSEFLILNNQLVEPWEIEVKGDRFLLPLPPATYRLDLEAAGFPPDFQPSVKSWAVEVVEGSFTPLMIPLQPSYTLAGVVTDSQGNPIAGARVEAFSSDGTSASLSITNTAGVYYLEQLREGTYELKVNGDGAIEPNTITIEPNSETLLELNLQQLEQ</sequence>
<dbReference type="SUPFAM" id="SSF49452">
    <property type="entry name" value="Starch-binding domain-like"/>
    <property type="match status" value="1"/>
</dbReference>
<feature type="chain" id="PRO_5047334736" evidence="1">
    <location>
        <begin position="32"/>
        <end position="869"/>
    </location>
</feature>
<evidence type="ECO:0000256" key="1">
    <source>
        <dbReference type="SAM" id="SignalP"/>
    </source>
</evidence>
<organism evidence="2 3">
    <name type="scientific">Roseofilum acuticapitatum BLCC-M154</name>
    <dbReference type="NCBI Taxonomy" id="3022444"/>
    <lineage>
        <taxon>Bacteria</taxon>
        <taxon>Bacillati</taxon>
        <taxon>Cyanobacteriota</taxon>
        <taxon>Cyanophyceae</taxon>
        <taxon>Desertifilales</taxon>
        <taxon>Desertifilaceae</taxon>
        <taxon>Roseofilum</taxon>
        <taxon>Roseofilum acuticapitatum</taxon>
    </lineage>
</organism>
<name>A0ABT7AVZ5_9CYAN</name>
<dbReference type="RefSeq" id="WP_283754842.1">
    <property type="nucleotide sequence ID" value="NZ_JAQOSP010000105.1"/>
</dbReference>
<evidence type="ECO:0000313" key="2">
    <source>
        <dbReference type="EMBL" id="MDJ1171089.1"/>
    </source>
</evidence>
<dbReference type="Proteomes" id="UP001235303">
    <property type="component" value="Unassembled WGS sequence"/>
</dbReference>
<gene>
    <name evidence="2" type="ORF">PMG71_16795</name>
</gene>
<proteinExistence type="predicted"/>